<keyword evidence="3" id="KW-0288">FMN</keyword>
<evidence type="ECO:0000313" key="12">
    <source>
        <dbReference type="Proteomes" id="UP000094236"/>
    </source>
</evidence>
<dbReference type="AlphaFoldDB" id="A0A1E4TPD7"/>
<evidence type="ECO:0000256" key="7">
    <source>
        <dbReference type="ARBA" id="ARBA00023027"/>
    </source>
</evidence>
<evidence type="ECO:0000256" key="4">
    <source>
        <dbReference type="ARBA" id="ARBA00022664"/>
    </source>
</evidence>
<reference evidence="12" key="1">
    <citation type="submission" date="2016-05" db="EMBL/GenBank/DDBJ databases">
        <title>Comparative genomics of biotechnologically important yeasts.</title>
        <authorList>
            <consortium name="DOE Joint Genome Institute"/>
            <person name="Riley R."/>
            <person name="Haridas S."/>
            <person name="Wolfe K.H."/>
            <person name="Lopes M.R."/>
            <person name="Hittinger C.T."/>
            <person name="Goker M."/>
            <person name="Salamov A."/>
            <person name="Wisecaver J."/>
            <person name="Long T.M."/>
            <person name="Aerts A.L."/>
            <person name="Barry K."/>
            <person name="Choi C."/>
            <person name="Clum A."/>
            <person name="Coughlan A.Y."/>
            <person name="Deshpande S."/>
            <person name="Douglass A.P."/>
            <person name="Hanson S.J."/>
            <person name="Klenk H.-P."/>
            <person name="Labutti K."/>
            <person name="Lapidus A."/>
            <person name="Lindquist E."/>
            <person name="Lipzen A."/>
            <person name="Meier-Kolthoff J.P."/>
            <person name="Ohm R.A."/>
            <person name="Otillar R.P."/>
            <person name="Pangilinan J."/>
            <person name="Peng Y."/>
            <person name="Rokas A."/>
            <person name="Rosa C.A."/>
            <person name="Scheuner C."/>
            <person name="Sibirny A.A."/>
            <person name="Slot J.C."/>
            <person name="Stielow J.B."/>
            <person name="Sun H."/>
            <person name="Kurtzman C.P."/>
            <person name="Blackwell M."/>
            <person name="Grigoriev I.V."/>
            <person name="Jeffries T.W."/>
        </authorList>
    </citation>
    <scope>NUCLEOTIDE SEQUENCE [LARGE SCALE GENOMIC DNA]</scope>
    <source>
        <strain evidence="12">NRRL Y-2460</strain>
    </source>
</reference>
<keyword evidence="2" id="KW-0285">Flavoprotein</keyword>
<evidence type="ECO:0000259" key="10">
    <source>
        <dbReference type="Pfam" id="PF01207"/>
    </source>
</evidence>
<keyword evidence="12" id="KW-1185">Reference proteome</keyword>
<dbReference type="Gene3D" id="3.20.20.70">
    <property type="entry name" value="Aldolase class I"/>
    <property type="match status" value="1"/>
</dbReference>
<dbReference type="STRING" id="669874.A0A1E4TPD7"/>
<keyword evidence="4" id="KW-0507">mRNA processing</keyword>
<dbReference type="GO" id="GO:0102264">
    <property type="term" value="F:tRNA-dihydrouridine20 synthase activity"/>
    <property type="evidence" value="ECO:0007669"/>
    <property type="project" value="EnsemblFungi"/>
</dbReference>
<evidence type="ECO:0000256" key="9">
    <source>
        <dbReference type="ARBA" id="ARBA00049447"/>
    </source>
</evidence>
<dbReference type="OrthoDB" id="10262250at2759"/>
<dbReference type="PANTHER" id="PTHR45936:SF1">
    <property type="entry name" value="TRNA-DIHYDROURIDINE(20) SYNTHASE [NAD(P)+]-LIKE"/>
    <property type="match status" value="1"/>
</dbReference>
<dbReference type="Pfam" id="PF01207">
    <property type="entry name" value="Dus"/>
    <property type="match status" value="1"/>
</dbReference>
<evidence type="ECO:0000256" key="3">
    <source>
        <dbReference type="ARBA" id="ARBA00022643"/>
    </source>
</evidence>
<dbReference type="PROSITE" id="PS01136">
    <property type="entry name" value="UPF0034"/>
    <property type="match status" value="1"/>
</dbReference>
<gene>
    <name evidence="11" type="ORF">PACTADRAFT_51399</name>
</gene>
<evidence type="ECO:0000256" key="2">
    <source>
        <dbReference type="ARBA" id="ARBA00022630"/>
    </source>
</evidence>
<dbReference type="EMBL" id="KV454017">
    <property type="protein sequence ID" value="ODV93623.1"/>
    <property type="molecule type" value="Genomic_DNA"/>
</dbReference>
<dbReference type="GO" id="GO:0005737">
    <property type="term" value="C:cytoplasm"/>
    <property type="evidence" value="ECO:0007669"/>
    <property type="project" value="TreeGrafter"/>
</dbReference>
<dbReference type="PANTHER" id="PTHR45936">
    <property type="entry name" value="TRNA-DIHYDROURIDINE(20) SYNTHASE [NAD(P)+]-LIKE"/>
    <property type="match status" value="1"/>
</dbReference>
<keyword evidence="6" id="KW-0560">Oxidoreductase</keyword>
<dbReference type="InterPro" id="IPR052582">
    <property type="entry name" value="tRNA-DUS-like"/>
</dbReference>
<dbReference type="InterPro" id="IPR018517">
    <property type="entry name" value="tRNA_hU_synthase_CS"/>
</dbReference>
<proteinExistence type="predicted"/>
<keyword evidence="7" id="KW-0520">NAD</keyword>
<sequence>MVRIGELPTRLLALKYGCDLVWGPEIIDKKILTCERFENEKLNTIDFLSTKNQNSGSKNNENFSNLVFRTYPLIEKDKLIFQMGTSNPDLAVSAAKIIINDVSGIDINAGCPKHFSIHSGMGAALLSTPELLQTILKRLVEEVGKPNKKPISVKIRLLPTREESLNLISKLLTTGISNLTLHCRTKTMRNREPPIRDYLKEIIEKCNEHNKRFFFLQSQYGKSIGCMIASAAELNPTCFNEFGELPWYITCKEFIKLCDQFENHKGNTKYCLTRMIPSGKSKFSKKLHDLISRAKTHDEIKKIILQDLNENDILKEQDIKKRNIQHDYSQPNSFKKIKVGTTGDDET</sequence>
<keyword evidence="5" id="KW-0819">tRNA processing</keyword>
<comment type="catalytic activity">
    <reaction evidence="9">
        <text>a 5,6-dihydrouridine in mRNA + NADP(+) = a uridine in mRNA + NADPH + H(+)</text>
        <dbReference type="Rhea" id="RHEA:69855"/>
        <dbReference type="Rhea" id="RHEA-COMP:14658"/>
        <dbReference type="Rhea" id="RHEA-COMP:17789"/>
        <dbReference type="ChEBI" id="CHEBI:15378"/>
        <dbReference type="ChEBI" id="CHEBI:57783"/>
        <dbReference type="ChEBI" id="CHEBI:58349"/>
        <dbReference type="ChEBI" id="CHEBI:65315"/>
        <dbReference type="ChEBI" id="CHEBI:74443"/>
    </reaction>
    <physiologicalReaction direction="right-to-left" evidence="9">
        <dbReference type="Rhea" id="RHEA:69857"/>
    </physiologicalReaction>
</comment>
<dbReference type="SUPFAM" id="SSF51395">
    <property type="entry name" value="FMN-linked oxidoreductases"/>
    <property type="match status" value="1"/>
</dbReference>
<evidence type="ECO:0000256" key="8">
    <source>
        <dbReference type="ARBA" id="ARBA00048342"/>
    </source>
</evidence>
<accession>A0A1E4TPD7</accession>
<comment type="cofactor">
    <cofactor evidence="1">
        <name>FMN</name>
        <dbReference type="ChEBI" id="CHEBI:58210"/>
    </cofactor>
</comment>
<dbReference type="CDD" id="cd02801">
    <property type="entry name" value="DUS_like_FMN"/>
    <property type="match status" value="1"/>
</dbReference>
<feature type="domain" description="DUS-like FMN-binding" evidence="10">
    <location>
        <begin position="20"/>
        <end position="201"/>
    </location>
</feature>
<evidence type="ECO:0000313" key="11">
    <source>
        <dbReference type="EMBL" id="ODV93623.1"/>
    </source>
</evidence>
<evidence type="ECO:0000256" key="6">
    <source>
        <dbReference type="ARBA" id="ARBA00023002"/>
    </source>
</evidence>
<dbReference type="InterPro" id="IPR035587">
    <property type="entry name" value="DUS-like_FMN-bd"/>
</dbReference>
<protein>
    <recommendedName>
        <fullName evidence="10">DUS-like FMN-binding domain-containing protein</fullName>
    </recommendedName>
</protein>
<evidence type="ECO:0000256" key="5">
    <source>
        <dbReference type="ARBA" id="ARBA00022694"/>
    </source>
</evidence>
<evidence type="ECO:0000256" key="1">
    <source>
        <dbReference type="ARBA" id="ARBA00001917"/>
    </source>
</evidence>
<dbReference type="GO" id="GO:0006397">
    <property type="term" value="P:mRNA processing"/>
    <property type="evidence" value="ECO:0007669"/>
    <property type="project" value="UniProtKB-KW"/>
</dbReference>
<dbReference type="GO" id="GO:0050660">
    <property type="term" value="F:flavin adenine dinucleotide binding"/>
    <property type="evidence" value="ECO:0007669"/>
    <property type="project" value="InterPro"/>
</dbReference>
<name>A0A1E4TPD7_PACTA</name>
<dbReference type="Proteomes" id="UP000094236">
    <property type="component" value="Unassembled WGS sequence"/>
</dbReference>
<organism evidence="11 12">
    <name type="scientific">Pachysolen tannophilus NRRL Y-2460</name>
    <dbReference type="NCBI Taxonomy" id="669874"/>
    <lineage>
        <taxon>Eukaryota</taxon>
        <taxon>Fungi</taxon>
        <taxon>Dikarya</taxon>
        <taxon>Ascomycota</taxon>
        <taxon>Saccharomycotina</taxon>
        <taxon>Pichiomycetes</taxon>
        <taxon>Pachysolenaceae</taxon>
        <taxon>Pachysolen</taxon>
    </lineage>
</organism>
<dbReference type="InterPro" id="IPR013785">
    <property type="entry name" value="Aldolase_TIM"/>
</dbReference>
<comment type="catalytic activity">
    <reaction evidence="8">
        <text>a 5,6-dihydrouridine in mRNA + NAD(+) = a uridine in mRNA + NADH + H(+)</text>
        <dbReference type="Rhea" id="RHEA:69851"/>
        <dbReference type="Rhea" id="RHEA-COMP:14658"/>
        <dbReference type="Rhea" id="RHEA-COMP:17789"/>
        <dbReference type="ChEBI" id="CHEBI:15378"/>
        <dbReference type="ChEBI" id="CHEBI:57540"/>
        <dbReference type="ChEBI" id="CHEBI:57945"/>
        <dbReference type="ChEBI" id="CHEBI:65315"/>
        <dbReference type="ChEBI" id="CHEBI:74443"/>
    </reaction>
    <physiologicalReaction direction="right-to-left" evidence="8">
        <dbReference type="Rhea" id="RHEA:69853"/>
    </physiologicalReaction>
</comment>